<dbReference type="SUPFAM" id="SSF54593">
    <property type="entry name" value="Glyoxalase/Bleomycin resistance protein/Dihydroxybiphenyl dioxygenase"/>
    <property type="match status" value="1"/>
</dbReference>
<evidence type="ECO:0000313" key="3">
    <source>
        <dbReference type="Proteomes" id="UP001164693"/>
    </source>
</evidence>
<evidence type="ECO:0000313" key="2">
    <source>
        <dbReference type="EMBL" id="WAX57260.1"/>
    </source>
</evidence>
<dbReference type="PROSITE" id="PS51819">
    <property type="entry name" value="VOC"/>
    <property type="match status" value="1"/>
</dbReference>
<keyword evidence="3" id="KW-1185">Reference proteome</keyword>
<dbReference type="EMBL" id="CP097463">
    <property type="protein sequence ID" value="WAX57260.1"/>
    <property type="molecule type" value="Genomic_DNA"/>
</dbReference>
<protein>
    <submittedName>
        <fullName evidence="2">VOC family protein</fullName>
    </submittedName>
</protein>
<dbReference type="PANTHER" id="PTHR35006">
    <property type="entry name" value="GLYOXALASE FAMILY PROTEIN (AFU_ORTHOLOGUE AFUA_5G14830)"/>
    <property type="match status" value="1"/>
</dbReference>
<dbReference type="RefSeq" id="WP_269443799.1">
    <property type="nucleotide sequence ID" value="NZ_CP097463.1"/>
</dbReference>
<dbReference type="InterPro" id="IPR004360">
    <property type="entry name" value="Glyas_Fos-R_dOase_dom"/>
</dbReference>
<reference evidence="2" key="1">
    <citation type="submission" date="2022-05" db="EMBL/GenBank/DDBJ databases">
        <title>Jatrophihabitans sp. SB3-54 whole genome sequence.</title>
        <authorList>
            <person name="Suh M.K."/>
            <person name="Eom M.K."/>
            <person name="Kim J.S."/>
            <person name="Kim H.S."/>
            <person name="Do H.E."/>
            <person name="Shin Y.K."/>
            <person name="Lee J.-S."/>
        </authorList>
    </citation>
    <scope>NUCLEOTIDE SEQUENCE</scope>
    <source>
        <strain evidence="2">SB3-54</strain>
    </source>
</reference>
<dbReference type="Proteomes" id="UP001164693">
    <property type="component" value="Chromosome"/>
</dbReference>
<dbReference type="Gene3D" id="3.10.180.10">
    <property type="entry name" value="2,3-Dihydroxybiphenyl 1,2-Dioxygenase, domain 1"/>
    <property type="match status" value="1"/>
</dbReference>
<feature type="domain" description="VOC" evidence="1">
    <location>
        <begin position="4"/>
        <end position="135"/>
    </location>
</feature>
<dbReference type="InterPro" id="IPR037523">
    <property type="entry name" value="VOC_core"/>
</dbReference>
<gene>
    <name evidence="2" type="ORF">M6B22_00490</name>
</gene>
<organism evidence="2 3">
    <name type="scientific">Jatrophihabitans cynanchi</name>
    <dbReference type="NCBI Taxonomy" id="2944128"/>
    <lineage>
        <taxon>Bacteria</taxon>
        <taxon>Bacillati</taxon>
        <taxon>Actinomycetota</taxon>
        <taxon>Actinomycetes</taxon>
        <taxon>Jatrophihabitantales</taxon>
        <taxon>Jatrophihabitantaceae</taxon>
        <taxon>Jatrophihabitans</taxon>
    </lineage>
</organism>
<proteinExistence type="predicted"/>
<accession>A0ABY7JZ69</accession>
<sequence>MSVFLDHVTVTVADLARSAAFYDAALGALGLCRVVELGDEEEDDAAIEAIAWAEPEQPGPARAMLWAVAGTRPTSGLHVCLRARSRADVEAFHAAALAAGGRSHDAPRRWPIFRTGEFNAIVLDPDGNLIEAVAPE</sequence>
<name>A0ABY7JZ69_9ACTN</name>
<dbReference type="PANTHER" id="PTHR35006:SF4">
    <property type="entry name" value="BLR7706 PROTEIN"/>
    <property type="match status" value="1"/>
</dbReference>
<dbReference type="Pfam" id="PF00903">
    <property type="entry name" value="Glyoxalase"/>
    <property type="match status" value="1"/>
</dbReference>
<evidence type="ECO:0000259" key="1">
    <source>
        <dbReference type="PROSITE" id="PS51819"/>
    </source>
</evidence>
<dbReference type="InterPro" id="IPR029068">
    <property type="entry name" value="Glyas_Bleomycin-R_OHBP_Dase"/>
</dbReference>